<keyword evidence="7 8" id="KW-0802">TPR repeat</keyword>
<keyword evidence="5" id="KW-0808">Transferase</keyword>
<comment type="caution">
    <text evidence="10">The sequence shown here is derived from an EMBL/GenBank/DDBJ whole genome shotgun (WGS) entry which is preliminary data.</text>
</comment>
<dbReference type="Pfam" id="PF13432">
    <property type="entry name" value="TPR_16"/>
    <property type="match status" value="2"/>
</dbReference>
<dbReference type="InterPro" id="IPR019734">
    <property type="entry name" value="TPR_rpt"/>
</dbReference>
<organism evidence="10 11">
    <name type="scientific">Arenimonas donghaensis DSM 18148 = HO3-R19</name>
    <dbReference type="NCBI Taxonomy" id="1121014"/>
    <lineage>
        <taxon>Bacteria</taxon>
        <taxon>Pseudomonadati</taxon>
        <taxon>Pseudomonadota</taxon>
        <taxon>Gammaproteobacteria</taxon>
        <taxon>Lysobacterales</taxon>
        <taxon>Lysobacteraceae</taxon>
        <taxon>Arenimonas</taxon>
    </lineage>
</organism>
<keyword evidence="11" id="KW-1185">Reference proteome</keyword>
<reference evidence="10 11" key="2">
    <citation type="journal article" date="2015" name="Stand. Genomic Sci.">
        <title>High quality draft genomic sequence of Arenimonas donghaensis DSM 18148(T).</title>
        <authorList>
            <person name="Chen F."/>
            <person name="Wang H."/>
            <person name="Cao Y."/>
            <person name="Li X."/>
            <person name="Wang G."/>
        </authorList>
    </citation>
    <scope>NUCLEOTIDE SEQUENCE [LARGE SCALE GENOMIC DNA]</scope>
    <source>
        <strain evidence="10 11">HO3-R19</strain>
    </source>
</reference>
<dbReference type="PATRIC" id="fig|1121014.3.peg.1635"/>
<dbReference type="SMART" id="SM00028">
    <property type="entry name" value="TPR"/>
    <property type="match status" value="3"/>
</dbReference>
<reference evidence="11" key="1">
    <citation type="submission" date="2013-08" db="EMBL/GenBank/DDBJ databases">
        <title>Genome sequencing of Arenimonas donghaensis.</title>
        <authorList>
            <person name="Chen F."/>
            <person name="Wang G."/>
        </authorList>
    </citation>
    <scope>NUCLEOTIDE SEQUENCE [LARGE SCALE GENOMIC DNA]</scope>
    <source>
        <strain evidence="11">HO3-R19</strain>
    </source>
</reference>
<evidence type="ECO:0000256" key="1">
    <source>
        <dbReference type="ARBA" id="ARBA00004922"/>
    </source>
</evidence>
<evidence type="ECO:0000313" key="11">
    <source>
        <dbReference type="Proteomes" id="UP000029085"/>
    </source>
</evidence>
<feature type="domain" description="O-GlcNAc transferase C-terminal" evidence="9">
    <location>
        <begin position="392"/>
        <end position="577"/>
    </location>
</feature>
<proteinExistence type="inferred from homology"/>
<dbReference type="Gene3D" id="3.40.50.2000">
    <property type="entry name" value="Glycogen Phosphorylase B"/>
    <property type="match status" value="1"/>
</dbReference>
<name>A0A087MI11_9GAMM</name>
<evidence type="ECO:0000313" key="10">
    <source>
        <dbReference type="EMBL" id="KFL36514.1"/>
    </source>
</evidence>
<dbReference type="EMBL" id="AVCJ01000014">
    <property type="protein sequence ID" value="KFL36514.1"/>
    <property type="molecule type" value="Genomic_DNA"/>
</dbReference>
<dbReference type="PANTHER" id="PTHR44998:SF1">
    <property type="entry name" value="UDP-N-ACETYLGLUCOSAMINE--PEPTIDE N-ACETYLGLUCOSAMINYLTRANSFERASE 110 KDA SUBUNIT"/>
    <property type="match status" value="1"/>
</dbReference>
<keyword evidence="6" id="KW-0677">Repeat</keyword>
<dbReference type="Gene3D" id="3.40.50.11380">
    <property type="match status" value="1"/>
</dbReference>
<dbReference type="RefSeq" id="WP_051924499.1">
    <property type="nucleotide sequence ID" value="NZ_AVCJ01000014.1"/>
</dbReference>
<evidence type="ECO:0000256" key="8">
    <source>
        <dbReference type="PROSITE-ProRule" id="PRU00339"/>
    </source>
</evidence>
<feature type="domain" description="O-GlcNAc transferase C-terminal" evidence="9">
    <location>
        <begin position="226"/>
        <end position="378"/>
    </location>
</feature>
<protein>
    <recommendedName>
        <fullName evidence="3">protein O-GlcNAc transferase</fullName>
        <ecNumber evidence="3">2.4.1.255</ecNumber>
    </recommendedName>
</protein>
<sequence>MMPPAASPEVLFVQATQAFRQGQAATAWRLVQALLARSPRHADGWNLAGILAQTRGDVPQALECFKRALAAGASPGVLVNVGFAHQKLGDNDAAMTAYRQAVRAQPGLAIAWQKLGGLNEAKGETTHALAAYRRAVQADRDDLRSLCDGLYLRRHLGDWAADPVLDPQTLLAAFARAKRSDGSPSILLSLPEASPRAQREAAALFARSQWGPLLDAPPLAVNARPGDRRLRIGYLSADFSNHAVSYLVAEVLAAHDREAVEVFAYGYRAPAPGDPWRTRIRAAVDTFVDIDAMDDAAAASRIHADGIDVLVDLTGYTQGGRPGINARRPAPVIAQWIGYIGTLGEPRLADYVIGDAVAIPTSLEPAFSEAVARLPGCFQPNGALAPVPAPPSRADAGLPGEGVVFCSFNQTYKMNPAVWDDWCAVLAAVPGSVLWLATGRHASAHAHLRAEAERRGIDGGRLVFAPQLSREAHLARLALADLALDTYPYNSGTTASDALRMGVPVLSFAGDTFVSRMAASLLHAAGLEDCLAKDRAGLVALAIRLGLDDTARMELKTRLRARLDQGRLFDPAGFARDLERLLATMHAQALAGTRESFTLAADPADCGPRLRRD</sequence>
<feature type="repeat" description="TPR" evidence="8">
    <location>
        <begin position="109"/>
        <end position="142"/>
    </location>
</feature>
<gene>
    <name evidence="10" type="ORF">N788_12840</name>
</gene>
<comment type="similarity">
    <text evidence="2">Belongs to the glycosyltransferase 41 family. O-GlcNAc transferase subfamily.</text>
</comment>
<feature type="repeat" description="TPR" evidence="8">
    <location>
        <begin position="75"/>
        <end position="108"/>
    </location>
</feature>
<dbReference type="Pfam" id="PF13844">
    <property type="entry name" value="Glyco_transf_41"/>
    <property type="match status" value="2"/>
</dbReference>
<dbReference type="SUPFAM" id="SSF48452">
    <property type="entry name" value="TPR-like"/>
    <property type="match status" value="1"/>
</dbReference>
<evidence type="ECO:0000256" key="7">
    <source>
        <dbReference type="ARBA" id="ARBA00022803"/>
    </source>
</evidence>
<dbReference type="PROSITE" id="PS50005">
    <property type="entry name" value="TPR"/>
    <property type="match status" value="2"/>
</dbReference>
<dbReference type="OrthoDB" id="255821at2"/>
<dbReference type="EC" id="2.4.1.255" evidence="3"/>
<evidence type="ECO:0000256" key="3">
    <source>
        <dbReference type="ARBA" id="ARBA00011970"/>
    </source>
</evidence>
<accession>A0A087MI11</accession>
<dbReference type="InterPro" id="IPR029489">
    <property type="entry name" value="OGT/SEC/SPY_C"/>
</dbReference>
<dbReference type="GO" id="GO:0097363">
    <property type="term" value="F:protein O-acetylglucosaminyltransferase activity"/>
    <property type="evidence" value="ECO:0007669"/>
    <property type="project" value="UniProtKB-EC"/>
</dbReference>
<comment type="pathway">
    <text evidence="1">Protein modification; protein glycosylation.</text>
</comment>
<evidence type="ECO:0000259" key="9">
    <source>
        <dbReference type="Pfam" id="PF13844"/>
    </source>
</evidence>
<dbReference type="AlphaFoldDB" id="A0A087MI11"/>
<evidence type="ECO:0000256" key="2">
    <source>
        <dbReference type="ARBA" id="ARBA00005386"/>
    </source>
</evidence>
<evidence type="ECO:0000256" key="4">
    <source>
        <dbReference type="ARBA" id="ARBA00022676"/>
    </source>
</evidence>
<evidence type="ECO:0000256" key="6">
    <source>
        <dbReference type="ARBA" id="ARBA00022737"/>
    </source>
</evidence>
<dbReference type="Gene3D" id="1.25.40.10">
    <property type="entry name" value="Tetratricopeptide repeat domain"/>
    <property type="match status" value="2"/>
</dbReference>
<dbReference type="PANTHER" id="PTHR44998">
    <property type="match status" value="1"/>
</dbReference>
<evidence type="ECO:0000256" key="5">
    <source>
        <dbReference type="ARBA" id="ARBA00022679"/>
    </source>
</evidence>
<keyword evidence="4" id="KW-0328">Glycosyltransferase</keyword>
<dbReference type="InterPro" id="IPR011990">
    <property type="entry name" value="TPR-like_helical_dom_sf"/>
</dbReference>
<dbReference type="STRING" id="1121014.N788_12840"/>
<dbReference type="Proteomes" id="UP000029085">
    <property type="component" value="Unassembled WGS sequence"/>
</dbReference>